<name>Q82UE5_NITEU</name>
<evidence type="ECO:0000256" key="3">
    <source>
        <dbReference type="RuleBase" id="RU003457"/>
    </source>
</evidence>
<dbReference type="PANTHER" id="PTHR13903:SF8">
    <property type="entry name" value="PIRIN"/>
    <property type="match status" value="1"/>
</dbReference>
<dbReference type="Gene3D" id="2.60.120.10">
    <property type="entry name" value="Jelly Rolls"/>
    <property type="match status" value="2"/>
</dbReference>
<dbReference type="OrthoDB" id="321327at2"/>
<proteinExistence type="inferred from homology"/>
<sequence length="288" mass="32083">MNTSMNTVRIIPAMAVPEGAGVIVHRTIGTPVLRNYDPFLLLDHIGSDNPDDYIAGFPPHPHRGFITFTYMLDGHMQHQDSMGNTGDLGPGSAQWMKAASGVIHSEMPKQENGLLRGFQLWINLPAINKMDHPEYQEFPAAAFPVVETADYRLKVLIGRFGDTVAPIRDDLTQVTYFDVQLQPGRHFQHRLPAQNTSFIYLFEGNGQFNGQDIGLHSLIAAGTDGGTFDFVAGKKGARFIVVSGKPLHESVVQHGPFVMNTREQIDQALKDFQSSQFVRDRAWVKRNQ</sequence>
<dbReference type="GO" id="GO:0046872">
    <property type="term" value="F:metal ion binding"/>
    <property type="evidence" value="ECO:0007669"/>
    <property type="project" value="UniProtKB-KW"/>
</dbReference>
<dbReference type="RefSeq" id="WP_011112111.1">
    <property type="nucleotide sequence ID" value="NC_004757.1"/>
</dbReference>
<dbReference type="AlphaFoldDB" id="Q82UE5"/>
<dbReference type="PhylomeDB" id="Q82UE5"/>
<keyword evidence="2" id="KW-0479">Metal-binding</keyword>
<feature type="binding site" evidence="2">
    <location>
        <position position="104"/>
    </location>
    <ligand>
        <name>Fe cation</name>
        <dbReference type="ChEBI" id="CHEBI:24875"/>
    </ligand>
</feature>
<comment type="similarity">
    <text evidence="1 3">Belongs to the pirin family.</text>
</comment>
<dbReference type="EMBL" id="AL954747">
    <property type="protein sequence ID" value="CAD85456.1"/>
    <property type="molecule type" value="Genomic_DNA"/>
</dbReference>
<gene>
    <name evidence="6" type="ordered locus">NE1545</name>
</gene>
<feature type="binding site" evidence="2">
    <location>
        <position position="106"/>
    </location>
    <ligand>
        <name>Fe cation</name>
        <dbReference type="ChEBI" id="CHEBI:24875"/>
    </ligand>
</feature>
<accession>Q82UE5</accession>
<dbReference type="eggNOG" id="COG1741">
    <property type="taxonomic scope" value="Bacteria"/>
</dbReference>
<reference evidence="6 7" key="1">
    <citation type="journal article" date="2003" name="J. Bacteriol.">
        <title>Complete genome sequence of the ammonia-oxidizing bacterium and obligate chemolithoautotroph Nitrosomonas europaea.</title>
        <authorList>
            <person name="Chain P."/>
            <person name="Lamerdin J."/>
            <person name="Larimer F."/>
            <person name="Regala W."/>
            <person name="Land M."/>
            <person name="Hauser L."/>
            <person name="Hooper A."/>
            <person name="Klotz M."/>
            <person name="Norton J."/>
            <person name="Sayavedra-Soto L."/>
            <person name="Arciero D."/>
            <person name="Hommes N."/>
            <person name="Whittaker M."/>
            <person name="Arp D."/>
        </authorList>
    </citation>
    <scope>NUCLEOTIDE SEQUENCE [LARGE SCALE GENOMIC DNA]</scope>
    <source>
        <strain evidence="7">ATCC 19718 / CIP 103999 / KCTC 2705 / NBRC 14298</strain>
    </source>
</reference>
<evidence type="ECO:0000313" key="6">
    <source>
        <dbReference type="EMBL" id="CAD85456.1"/>
    </source>
</evidence>
<dbReference type="InterPro" id="IPR011051">
    <property type="entry name" value="RmlC_Cupin_sf"/>
</dbReference>
<dbReference type="Pfam" id="PF02678">
    <property type="entry name" value="Pirin"/>
    <property type="match status" value="1"/>
</dbReference>
<evidence type="ECO:0000256" key="2">
    <source>
        <dbReference type="PIRSR" id="PIRSR006232-1"/>
    </source>
</evidence>
<dbReference type="Pfam" id="PF05726">
    <property type="entry name" value="Pirin_C"/>
    <property type="match status" value="1"/>
</dbReference>
<feature type="domain" description="Pirin C-terminal" evidence="5">
    <location>
        <begin position="176"/>
        <end position="277"/>
    </location>
</feature>
<dbReference type="KEGG" id="neu:NE1545"/>
<protein>
    <submittedName>
        <fullName evidence="6">DUF209</fullName>
    </submittedName>
</protein>
<dbReference type="PANTHER" id="PTHR13903">
    <property type="entry name" value="PIRIN-RELATED"/>
    <property type="match status" value="1"/>
</dbReference>
<organism evidence="6 7">
    <name type="scientific">Nitrosomonas europaea (strain ATCC 19718 / CIP 103999 / KCTC 2705 / NBRC 14298)</name>
    <dbReference type="NCBI Taxonomy" id="228410"/>
    <lineage>
        <taxon>Bacteria</taxon>
        <taxon>Pseudomonadati</taxon>
        <taxon>Pseudomonadota</taxon>
        <taxon>Betaproteobacteria</taxon>
        <taxon>Nitrosomonadales</taxon>
        <taxon>Nitrosomonadaceae</taxon>
        <taxon>Nitrosomonas</taxon>
    </lineage>
</organism>
<dbReference type="SUPFAM" id="SSF51182">
    <property type="entry name" value="RmlC-like cupins"/>
    <property type="match status" value="1"/>
</dbReference>
<dbReference type="InterPro" id="IPR003829">
    <property type="entry name" value="Pirin_N_dom"/>
</dbReference>
<keyword evidence="7" id="KW-1185">Reference proteome</keyword>
<dbReference type="InterPro" id="IPR012093">
    <property type="entry name" value="Pirin"/>
</dbReference>
<evidence type="ECO:0000259" key="5">
    <source>
        <dbReference type="Pfam" id="PF05726"/>
    </source>
</evidence>
<evidence type="ECO:0000259" key="4">
    <source>
        <dbReference type="Pfam" id="PF02678"/>
    </source>
</evidence>
<dbReference type="CDD" id="cd02909">
    <property type="entry name" value="cupin_pirin_N"/>
    <property type="match status" value="1"/>
</dbReference>
<dbReference type="Proteomes" id="UP000001416">
    <property type="component" value="Chromosome"/>
</dbReference>
<dbReference type="HOGENOM" id="CLU_045717_5_0_4"/>
<dbReference type="STRING" id="228410.NE1545"/>
<feature type="binding site" evidence="2">
    <location>
        <position position="60"/>
    </location>
    <ligand>
        <name>Fe cation</name>
        <dbReference type="ChEBI" id="CHEBI:24875"/>
    </ligand>
</feature>
<keyword evidence="2" id="KW-0408">Iron</keyword>
<dbReference type="CDD" id="cd02247">
    <property type="entry name" value="cupin_pirin_C"/>
    <property type="match status" value="1"/>
</dbReference>
<feature type="binding site" evidence="2">
    <location>
        <position position="62"/>
    </location>
    <ligand>
        <name>Fe cation</name>
        <dbReference type="ChEBI" id="CHEBI:24875"/>
    </ligand>
</feature>
<dbReference type="GeneID" id="87104717"/>
<evidence type="ECO:0000313" key="7">
    <source>
        <dbReference type="Proteomes" id="UP000001416"/>
    </source>
</evidence>
<dbReference type="InterPro" id="IPR014710">
    <property type="entry name" value="RmlC-like_jellyroll"/>
</dbReference>
<dbReference type="PIRSF" id="PIRSF006232">
    <property type="entry name" value="Pirin"/>
    <property type="match status" value="1"/>
</dbReference>
<comment type="cofactor">
    <cofactor evidence="2">
        <name>Fe cation</name>
        <dbReference type="ChEBI" id="CHEBI:24875"/>
    </cofactor>
    <text evidence="2">Binds 1 Fe cation per subunit.</text>
</comment>
<dbReference type="InterPro" id="IPR008778">
    <property type="entry name" value="Pirin_C_dom"/>
</dbReference>
<evidence type="ECO:0000256" key="1">
    <source>
        <dbReference type="ARBA" id="ARBA00008416"/>
    </source>
</evidence>
<feature type="domain" description="Pirin N-terminal" evidence="4">
    <location>
        <begin position="24"/>
        <end position="122"/>
    </location>
</feature>